<dbReference type="InterPro" id="IPR011006">
    <property type="entry name" value="CheY-like_superfamily"/>
</dbReference>
<protein>
    <submittedName>
        <fullName evidence="4">Response regulator</fullName>
    </submittedName>
</protein>
<dbReference type="Proteomes" id="UP000635565">
    <property type="component" value="Unassembled WGS sequence"/>
</dbReference>
<gene>
    <name evidence="4" type="ORF">KSZ_08720</name>
</gene>
<comment type="caution">
    <text evidence="4">The sequence shown here is derived from an EMBL/GenBank/DDBJ whole genome shotgun (WGS) entry which is preliminary data.</text>
</comment>
<sequence>MAQVGLLEDNTRIAKLCATMLQYAGHHVIVYEHPRECLDALLPEMAGSSAVAYHSIASRSLSPLPVDVLILDLHLPDMTGIDVLRFLRANPRTRSLPLIFCTAATSSEVANALSIAPQACFIEKPFTFQELISAISSALSRHEN</sequence>
<evidence type="ECO:0000313" key="4">
    <source>
        <dbReference type="EMBL" id="GHO82866.1"/>
    </source>
</evidence>
<dbReference type="InterPro" id="IPR001789">
    <property type="entry name" value="Sig_transdc_resp-reg_receiver"/>
</dbReference>
<keyword evidence="5" id="KW-1185">Reference proteome</keyword>
<reference evidence="4 5" key="1">
    <citation type="journal article" date="2021" name="Int. J. Syst. Evol. Microbiol.">
        <title>Reticulibacter mediterranei gen. nov., sp. nov., within the new family Reticulibacteraceae fam. nov., and Ktedonospora formicarum gen. nov., sp. nov., Ktedonobacter robiniae sp. nov., Dictyobacter formicarum sp. nov. and Dictyobacter arantiisoli sp. nov., belonging to the class Ktedonobacteria.</title>
        <authorList>
            <person name="Yabe S."/>
            <person name="Zheng Y."/>
            <person name="Wang C.M."/>
            <person name="Sakai Y."/>
            <person name="Abe K."/>
            <person name="Yokota A."/>
            <person name="Donadio S."/>
            <person name="Cavaletti L."/>
            <person name="Monciardini P."/>
        </authorList>
    </citation>
    <scope>NUCLEOTIDE SEQUENCE [LARGE SCALE GENOMIC DNA]</scope>
    <source>
        <strain evidence="4 5">SOSP1-9</strain>
    </source>
</reference>
<feature type="domain" description="Response regulatory" evidence="3">
    <location>
        <begin position="3"/>
        <end position="139"/>
    </location>
</feature>
<proteinExistence type="predicted"/>
<dbReference type="SMART" id="SM00448">
    <property type="entry name" value="REC"/>
    <property type="match status" value="1"/>
</dbReference>
<evidence type="ECO:0000256" key="1">
    <source>
        <dbReference type="ARBA" id="ARBA00022553"/>
    </source>
</evidence>
<evidence type="ECO:0000313" key="5">
    <source>
        <dbReference type="Proteomes" id="UP000635565"/>
    </source>
</evidence>
<dbReference type="EMBL" id="BNJJ01000002">
    <property type="protein sequence ID" value="GHO82866.1"/>
    <property type="molecule type" value="Genomic_DNA"/>
</dbReference>
<dbReference type="PANTHER" id="PTHR44591">
    <property type="entry name" value="STRESS RESPONSE REGULATOR PROTEIN 1"/>
    <property type="match status" value="1"/>
</dbReference>
<evidence type="ECO:0000256" key="2">
    <source>
        <dbReference type="PROSITE-ProRule" id="PRU00169"/>
    </source>
</evidence>
<dbReference type="Pfam" id="PF00072">
    <property type="entry name" value="Response_reg"/>
    <property type="match status" value="1"/>
</dbReference>
<dbReference type="Gene3D" id="3.40.50.2300">
    <property type="match status" value="1"/>
</dbReference>
<name>A0ABQ3VAZ4_9CHLR</name>
<keyword evidence="1 2" id="KW-0597">Phosphoprotein</keyword>
<organism evidence="4 5">
    <name type="scientific">Dictyobacter formicarum</name>
    <dbReference type="NCBI Taxonomy" id="2778368"/>
    <lineage>
        <taxon>Bacteria</taxon>
        <taxon>Bacillati</taxon>
        <taxon>Chloroflexota</taxon>
        <taxon>Ktedonobacteria</taxon>
        <taxon>Ktedonobacterales</taxon>
        <taxon>Dictyobacteraceae</taxon>
        <taxon>Dictyobacter</taxon>
    </lineage>
</organism>
<accession>A0ABQ3VAZ4</accession>
<dbReference type="PANTHER" id="PTHR44591:SF3">
    <property type="entry name" value="RESPONSE REGULATORY DOMAIN-CONTAINING PROTEIN"/>
    <property type="match status" value="1"/>
</dbReference>
<dbReference type="PROSITE" id="PS50110">
    <property type="entry name" value="RESPONSE_REGULATORY"/>
    <property type="match status" value="1"/>
</dbReference>
<dbReference type="RefSeq" id="WP_201360504.1">
    <property type="nucleotide sequence ID" value="NZ_BNJJ01000002.1"/>
</dbReference>
<dbReference type="SUPFAM" id="SSF52172">
    <property type="entry name" value="CheY-like"/>
    <property type="match status" value="1"/>
</dbReference>
<feature type="modified residue" description="4-aspartylphosphate" evidence="2">
    <location>
        <position position="72"/>
    </location>
</feature>
<evidence type="ECO:0000259" key="3">
    <source>
        <dbReference type="PROSITE" id="PS50110"/>
    </source>
</evidence>
<dbReference type="InterPro" id="IPR050595">
    <property type="entry name" value="Bact_response_regulator"/>
</dbReference>